<protein>
    <recommendedName>
        <fullName evidence="4">ABC transporter permease</fullName>
    </recommendedName>
</protein>
<dbReference type="InterPro" id="IPR053046">
    <property type="entry name" value="ABC-5_transporter"/>
</dbReference>
<dbReference type="OrthoDB" id="9800309at2"/>
<reference evidence="2 3" key="1">
    <citation type="submission" date="2018-10" db="EMBL/GenBank/DDBJ databases">
        <title>Phylogenomics of Brevibacillus.</title>
        <authorList>
            <person name="Dunlap C."/>
        </authorList>
    </citation>
    <scope>NUCLEOTIDE SEQUENCE [LARGE SCALE GENOMIC DNA]</scope>
    <source>
        <strain evidence="2 3">JCM 15716</strain>
    </source>
</reference>
<sequence>MLDWRSCSFMLRKRRGIGMSRSTWIKPLLRKEWIQNRLLFVVTFLLLSLYPTMSGLLYWLGMAYEGRTLTGWARALEKMLLHNDGSTLTFLGIFLIPTIAIRLLGDERREHTLEFLVALPISRTQIALAKYMAGLLFVWITVFANMLFVVIMTYLIPAAYQIGDAFRWHVATGMVLTALYSLGFLCATVTGRRMSAYLLTALVLFFPKLLAAIMLNIWWSDAEPLAVMQFNEWTDSLSLHAYLFMVSGNLHEGTTFALNAVMALISAAFLTLSLVLFRRNQLERNGHVMIFTSK</sequence>
<feature type="transmembrane region" description="Helical" evidence="1">
    <location>
        <begin position="196"/>
        <end position="219"/>
    </location>
</feature>
<keyword evidence="1" id="KW-0472">Membrane</keyword>
<dbReference type="EMBL" id="RHHQ01000012">
    <property type="protein sequence ID" value="RNB87525.1"/>
    <property type="molecule type" value="Genomic_DNA"/>
</dbReference>
<keyword evidence="1" id="KW-0812">Transmembrane</keyword>
<evidence type="ECO:0000313" key="3">
    <source>
        <dbReference type="Proteomes" id="UP000271031"/>
    </source>
</evidence>
<evidence type="ECO:0000313" key="2">
    <source>
        <dbReference type="EMBL" id="RNB87525.1"/>
    </source>
</evidence>
<dbReference type="PANTHER" id="PTHR39177">
    <property type="entry name" value="ABC TRANSPORTER PERMEASE YTRC-RELATED"/>
    <property type="match status" value="1"/>
</dbReference>
<organism evidence="2 3">
    <name type="scientific">Brevibacillus fluminis</name>
    <dbReference type="NCBI Taxonomy" id="511487"/>
    <lineage>
        <taxon>Bacteria</taxon>
        <taxon>Bacillati</taxon>
        <taxon>Bacillota</taxon>
        <taxon>Bacilli</taxon>
        <taxon>Bacillales</taxon>
        <taxon>Paenibacillaceae</taxon>
        <taxon>Brevibacillus</taxon>
    </lineage>
</organism>
<dbReference type="AlphaFoldDB" id="A0A3M8DJG8"/>
<comment type="caution">
    <text evidence="2">The sequence shown here is derived from an EMBL/GenBank/DDBJ whole genome shotgun (WGS) entry which is preliminary data.</text>
</comment>
<dbReference type="GO" id="GO:0005886">
    <property type="term" value="C:plasma membrane"/>
    <property type="evidence" value="ECO:0007669"/>
    <property type="project" value="UniProtKB-SubCell"/>
</dbReference>
<dbReference type="PANTHER" id="PTHR39177:SF1">
    <property type="entry name" value="ABC TRANSPORTER PERMEASE YTRC-RELATED"/>
    <property type="match status" value="1"/>
</dbReference>
<evidence type="ECO:0000256" key="1">
    <source>
        <dbReference type="SAM" id="Phobius"/>
    </source>
</evidence>
<feature type="transmembrane region" description="Helical" evidence="1">
    <location>
        <begin position="256"/>
        <end position="277"/>
    </location>
</feature>
<evidence type="ECO:0008006" key="4">
    <source>
        <dbReference type="Google" id="ProtNLM"/>
    </source>
</evidence>
<accession>A0A3M8DJG8</accession>
<proteinExistence type="predicted"/>
<feature type="transmembrane region" description="Helical" evidence="1">
    <location>
        <begin position="87"/>
        <end position="105"/>
    </location>
</feature>
<gene>
    <name evidence="2" type="ORF">EDM56_17150</name>
</gene>
<keyword evidence="1" id="KW-1133">Transmembrane helix</keyword>
<feature type="transmembrane region" description="Helical" evidence="1">
    <location>
        <begin position="131"/>
        <end position="156"/>
    </location>
</feature>
<keyword evidence="3" id="KW-1185">Reference proteome</keyword>
<dbReference type="GO" id="GO:0140359">
    <property type="term" value="F:ABC-type transporter activity"/>
    <property type="evidence" value="ECO:0007669"/>
    <property type="project" value="InterPro"/>
</dbReference>
<feature type="transmembrane region" description="Helical" evidence="1">
    <location>
        <begin position="168"/>
        <end position="189"/>
    </location>
</feature>
<dbReference type="Pfam" id="PF12679">
    <property type="entry name" value="ABC2_membrane_2"/>
    <property type="match status" value="1"/>
</dbReference>
<name>A0A3M8DJG8_9BACL</name>
<dbReference type="Proteomes" id="UP000271031">
    <property type="component" value="Unassembled WGS sequence"/>
</dbReference>